<sequence>MCDPHYIEWCIKDTFEFFLVDLDELDGLDVINYDLNYYHFKIIDDPEVIPYLNYYKTLSQSIEDYKNLMSSENLPRRKFYFSEDAKIKNSNKLNSSTFKYLAVERKINDNNIPSDLANIDVFQVAINKGMIDIPYGNYEPVKYMGTTKIGLRKIVYKNIDTGVLYPFFGIDSYSEL</sequence>
<comment type="caution">
    <text evidence="1">The sequence shown here is derived from an EMBL/GenBank/DDBJ whole genome shotgun (WGS) entry which is preliminary data.</text>
</comment>
<name>A0A5M6CVF4_9BACT</name>
<dbReference type="EMBL" id="VWSF01000034">
    <property type="protein sequence ID" value="KAA5539237.1"/>
    <property type="molecule type" value="Genomic_DNA"/>
</dbReference>
<dbReference type="RefSeq" id="WP_150093112.1">
    <property type="nucleotide sequence ID" value="NZ_VWSF01000034.1"/>
</dbReference>
<gene>
    <name evidence="1" type="ORF">F0145_24690</name>
</gene>
<accession>A0A5M6CVF4</accession>
<keyword evidence="2" id="KW-1185">Reference proteome</keyword>
<proteinExistence type="predicted"/>
<protein>
    <submittedName>
        <fullName evidence="1">Uncharacterized protein</fullName>
    </submittedName>
</protein>
<reference evidence="1 2" key="1">
    <citation type="submission" date="2019-09" db="EMBL/GenBank/DDBJ databases">
        <title>Genome sequence and assembly of Adhaeribacter sp.</title>
        <authorList>
            <person name="Chhetri G."/>
        </authorList>
    </citation>
    <scope>NUCLEOTIDE SEQUENCE [LARGE SCALE GENOMIC DNA]</scope>
    <source>
        <strain evidence="1 2">DK36</strain>
    </source>
</reference>
<evidence type="ECO:0000313" key="2">
    <source>
        <dbReference type="Proteomes" id="UP000323426"/>
    </source>
</evidence>
<organism evidence="1 2">
    <name type="scientific">Adhaeribacter rhizoryzae</name>
    <dbReference type="NCBI Taxonomy" id="2607907"/>
    <lineage>
        <taxon>Bacteria</taxon>
        <taxon>Pseudomonadati</taxon>
        <taxon>Bacteroidota</taxon>
        <taxon>Cytophagia</taxon>
        <taxon>Cytophagales</taxon>
        <taxon>Hymenobacteraceae</taxon>
        <taxon>Adhaeribacter</taxon>
    </lineage>
</organism>
<dbReference type="AlphaFoldDB" id="A0A5M6CVF4"/>
<evidence type="ECO:0000313" key="1">
    <source>
        <dbReference type="EMBL" id="KAA5539237.1"/>
    </source>
</evidence>
<dbReference type="Proteomes" id="UP000323426">
    <property type="component" value="Unassembled WGS sequence"/>
</dbReference>